<dbReference type="PANTHER" id="PTHR36578:SF1">
    <property type="entry name" value="APPLE DOMAIN-CONTAINING PROTEIN"/>
    <property type="match status" value="1"/>
</dbReference>
<dbReference type="PANTHER" id="PTHR36578">
    <property type="entry name" value="CHROMOSOME 15, WHOLE GENOME SHOTGUN SEQUENCE"/>
    <property type="match status" value="1"/>
</dbReference>
<keyword evidence="2" id="KW-0732">Signal</keyword>
<feature type="region of interest" description="Disordered" evidence="1">
    <location>
        <begin position="53"/>
        <end position="74"/>
    </location>
</feature>
<organism evidence="3 4">
    <name type="scientific">Gymnopus androsaceus JB14</name>
    <dbReference type="NCBI Taxonomy" id="1447944"/>
    <lineage>
        <taxon>Eukaryota</taxon>
        <taxon>Fungi</taxon>
        <taxon>Dikarya</taxon>
        <taxon>Basidiomycota</taxon>
        <taxon>Agaricomycotina</taxon>
        <taxon>Agaricomycetes</taxon>
        <taxon>Agaricomycetidae</taxon>
        <taxon>Agaricales</taxon>
        <taxon>Marasmiineae</taxon>
        <taxon>Omphalotaceae</taxon>
        <taxon>Gymnopus</taxon>
    </lineage>
</organism>
<evidence type="ECO:0000256" key="1">
    <source>
        <dbReference type="SAM" id="MobiDB-lite"/>
    </source>
</evidence>
<dbReference type="AlphaFoldDB" id="A0A6A4HK75"/>
<feature type="chain" id="PRO_5025458548" description="Fruit-body specific protein a" evidence="2">
    <location>
        <begin position="21"/>
        <end position="495"/>
    </location>
</feature>
<evidence type="ECO:0000256" key="2">
    <source>
        <dbReference type="SAM" id="SignalP"/>
    </source>
</evidence>
<dbReference type="EMBL" id="ML769475">
    <property type="protein sequence ID" value="KAE9398929.1"/>
    <property type="molecule type" value="Genomic_DNA"/>
</dbReference>
<dbReference type="OrthoDB" id="271448at2759"/>
<feature type="compositionally biased region" description="Polar residues" evidence="1">
    <location>
        <begin position="53"/>
        <end position="63"/>
    </location>
</feature>
<keyword evidence="4" id="KW-1185">Reference proteome</keyword>
<evidence type="ECO:0008006" key="5">
    <source>
        <dbReference type="Google" id="ProtNLM"/>
    </source>
</evidence>
<feature type="signal peptide" evidence="2">
    <location>
        <begin position="1"/>
        <end position="20"/>
    </location>
</feature>
<name>A0A6A4HK75_9AGAR</name>
<sequence>MFSVSRLLTFACLSISLAESAFIPALQGTPATSSDPPDLNGTTTDTSDIVSTAQQVDQKSGASSDAPPDQPATNTIITAIDGDLVNQTIPTTTSSRRGLYEISRRNDNYEQVFGGTGTGPSDRDASIEGTAYLTYTVVSNATYDVDDCLDYCDSVEGCVFANLYYEFENPLLDLVFSQGSNLKCAVYADVHSAIEKTNFGGQQLYPAPAPLNYIQQSSGWALKSLPEPAAPQGYDKVFGPTGGANNAPGYMGFAFLDQYDVAACAALCDTRGADPVGGACQYFNIWRAVVNGIPTTYTCSMYYLVADESTAVNYGQGDLVVTQSRGYSRQNAIVDGGFEGYTCDSGATACSTSSYANWVGTSPLNGNFDASIFDDAKFAHTGHSVALLGSATNVDTLSGTLAPAAPITTEAGVSYTLQFFYSTSFTDEEADEAGASLEIIWNGNPVDTITPGYQSQWVGYQTTLVAQGNDILQFVGSPAPAFAWIDDVSLLPLST</sequence>
<evidence type="ECO:0000313" key="4">
    <source>
        <dbReference type="Proteomes" id="UP000799118"/>
    </source>
</evidence>
<reference evidence="3" key="1">
    <citation type="journal article" date="2019" name="Environ. Microbiol.">
        <title>Fungal ecological strategies reflected in gene transcription - a case study of two litter decomposers.</title>
        <authorList>
            <person name="Barbi F."/>
            <person name="Kohler A."/>
            <person name="Barry K."/>
            <person name="Baskaran P."/>
            <person name="Daum C."/>
            <person name="Fauchery L."/>
            <person name="Ihrmark K."/>
            <person name="Kuo A."/>
            <person name="LaButti K."/>
            <person name="Lipzen A."/>
            <person name="Morin E."/>
            <person name="Grigoriev I.V."/>
            <person name="Henrissat B."/>
            <person name="Lindahl B."/>
            <person name="Martin F."/>
        </authorList>
    </citation>
    <scope>NUCLEOTIDE SEQUENCE</scope>
    <source>
        <strain evidence="3">JB14</strain>
    </source>
</reference>
<gene>
    <name evidence="3" type="ORF">BT96DRAFT_976118</name>
</gene>
<protein>
    <recommendedName>
        <fullName evidence="5">Fruit-body specific protein a</fullName>
    </recommendedName>
</protein>
<dbReference type="Proteomes" id="UP000799118">
    <property type="component" value="Unassembled WGS sequence"/>
</dbReference>
<proteinExistence type="predicted"/>
<accession>A0A6A4HK75</accession>
<evidence type="ECO:0000313" key="3">
    <source>
        <dbReference type="EMBL" id="KAE9398929.1"/>
    </source>
</evidence>